<dbReference type="GO" id="GO:0015174">
    <property type="term" value="F:basic amino acid transmembrane transporter activity"/>
    <property type="evidence" value="ECO:0007669"/>
    <property type="project" value="TreeGrafter"/>
</dbReference>
<feature type="region of interest" description="Disordered" evidence="7">
    <location>
        <begin position="1"/>
        <end position="24"/>
    </location>
</feature>
<dbReference type="PANTHER" id="PTHR16201:SF34">
    <property type="entry name" value="LYSOSOMAL AMINO ACID TRANSPORTER 1"/>
    <property type="match status" value="1"/>
</dbReference>
<feature type="transmembrane region" description="Helical" evidence="8">
    <location>
        <begin position="253"/>
        <end position="272"/>
    </location>
</feature>
<comment type="caution">
    <text evidence="9">The sequence shown here is derived from an EMBL/GenBank/DDBJ whole genome shotgun (WGS) entry which is preliminary data.</text>
</comment>
<keyword evidence="4 8" id="KW-0472">Membrane</keyword>
<evidence type="ECO:0000256" key="5">
    <source>
        <dbReference type="ARBA" id="ARBA00038039"/>
    </source>
</evidence>
<comment type="similarity">
    <text evidence="5">Belongs to the laat-1 family.</text>
</comment>
<protein>
    <submittedName>
        <fullName evidence="9">Uncharacterized protein</fullName>
    </submittedName>
</protein>
<evidence type="ECO:0000256" key="1">
    <source>
        <dbReference type="ARBA" id="ARBA00004141"/>
    </source>
</evidence>
<comment type="subcellular location">
    <subcellularLocation>
        <location evidence="1">Membrane</location>
        <topology evidence="1">Multi-pass membrane protein</topology>
    </subcellularLocation>
</comment>
<dbReference type="InterPro" id="IPR051415">
    <property type="entry name" value="LAAT-1"/>
</dbReference>
<name>A0A8H7UIF5_MORIS</name>
<dbReference type="OrthoDB" id="8048523at2759"/>
<proteinExistence type="inferred from homology"/>
<dbReference type="GO" id="GO:0000329">
    <property type="term" value="C:fungal-type vacuole membrane"/>
    <property type="evidence" value="ECO:0007669"/>
    <property type="project" value="TreeGrafter"/>
</dbReference>
<keyword evidence="10" id="KW-1185">Reference proteome</keyword>
<dbReference type="EMBL" id="JAEPQZ010000006">
    <property type="protein sequence ID" value="KAG2180249.1"/>
    <property type="molecule type" value="Genomic_DNA"/>
</dbReference>
<evidence type="ECO:0000256" key="4">
    <source>
        <dbReference type="ARBA" id="ARBA00023136"/>
    </source>
</evidence>
<dbReference type="FunFam" id="1.20.1280.290:FF:000009">
    <property type="entry name" value="PQ loop repeat family protein"/>
    <property type="match status" value="1"/>
</dbReference>
<dbReference type="Proteomes" id="UP000654370">
    <property type="component" value="Unassembled WGS sequence"/>
</dbReference>
<keyword evidence="2 8" id="KW-0812">Transmembrane</keyword>
<evidence type="ECO:0000256" key="7">
    <source>
        <dbReference type="SAM" id="MobiDB-lite"/>
    </source>
</evidence>
<reference evidence="9" key="1">
    <citation type="submission" date="2020-12" db="EMBL/GenBank/DDBJ databases">
        <title>Metabolic potential, ecology and presence of endohyphal bacteria is reflected in genomic diversity of Mucoromycotina.</title>
        <authorList>
            <person name="Muszewska A."/>
            <person name="Okrasinska A."/>
            <person name="Steczkiewicz K."/>
            <person name="Drgas O."/>
            <person name="Orlowska M."/>
            <person name="Perlinska-Lenart U."/>
            <person name="Aleksandrzak-Piekarczyk T."/>
            <person name="Szatraj K."/>
            <person name="Zielenkiewicz U."/>
            <person name="Pilsyk S."/>
            <person name="Malc E."/>
            <person name="Mieczkowski P."/>
            <person name="Kruszewska J.S."/>
            <person name="Biernat P."/>
            <person name="Pawlowska J."/>
        </authorList>
    </citation>
    <scope>NUCLEOTIDE SEQUENCE</scope>
    <source>
        <strain evidence="9">WA0000067209</strain>
    </source>
</reference>
<comment type="catalytic activity">
    <reaction evidence="6">
        <text>L-histidine(out) + L-arginine(in) = L-histidine(in) + L-arginine(out)</text>
        <dbReference type="Rhea" id="RHEA:71063"/>
        <dbReference type="ChEBI" id="CHEBI:32682"/>
        <dbReference type="ChEBI" id="CHEBI:57595"/>
    </reaction>
</comment>
<dbReference type="Gene3D" id="1.20.1280.290">
    <property type="match status" value="2"/>
</dbReference>
<evidence type="ECO:0000313" key="9">
    <source>
        <dbReference type="EMBL" id="KAG2180249.1"/>
    </source>
</evidence>
<keyword evidence="3 8" id="KW-1133">Transmembrane helix</keyword>
<feature type="compositionally biased region" description="Basic and acidic residues" evidence="7">
    <location>
        <begin position="11"/>
        <end position="20"/>
    </location>
</feature>
<dbReference type="GO" id="GO:0034488">
    <property type="term" value="P:basic amino acid transmembrane export from vacuole"/>
    <property type="evidence" value="ECO:0007669"/>
    <property type="project" value="TreeGrafter"/>
</dbReference>
<dbReference type="SMART" id="SM00679">
    <property type="entry name" value="CTNS"/>
    <property type="match status" value="2"/>
</dbReference>
<evidence type="ECO:0000313" key="10">
    <source>
        <dbReference type="Proteomes" id="UP000654370"/>
    </source>
</evidence>
<feature type="transmembrane region" description="Helical" evidence="8">
    <location>
        <begin position="73"/>
        <end position="91"/>
    </location>
</feature>
<feature type="transmembrane region" description="Helical" evidence="8">
    <location>
        <begin position="284"/>
        <end position="308"/>
    </location>
</feature>
<evidence type="ECO:0000256" key="6">
    <source>
        <dbReference type="ARBA" id="ARBA00050768"/>
    </source>
</evidence>
<dbReference type="AlphaFoldDB" id="A0A8H7UIF5"/>
<dbReference type="InterPro" id="IPR006603">
    <property type="entry name" value="PQ-loop_rpt"/>
</dbReference>
<gene>
    <name evidence="9" type="ORF">INT43_004038</name>
</gene>
<evidence type="ECO:0000256" key="2">
    <source>
        <dbReference type="ARBA" id="ARBA00022692"/>
    </source>
</evidence>
<dbReference type="PANTHER" id="PTHR16201">
    <property type="entry name" value="SEVEN TRANSMEMBRANE PROTEIN 1-RELATED"/>
    <property type="match status" value="1"/>
</dbReference>
<feature type="transmembrane region" description="Helical" evidence="8">
    <location>
        <begin position="215"/>
        <end position="232"/>
    </location>
</feature>
<evidence type="ECO:0000256" key="3">
    <source>
        <dbReference type="ARBA" id="ARBA00022989"/>
    </source>
</evidence>
<accession>A0A8H7UIF5</accession>
<organism evidence="9 10">
    <name type="scientific">Mortierella isabellina</name>
    <name type="common">Filamentous fungus</name>
    <name type="synonym">Umbelopsis isabellina</name>
    <dbReference type="NCBI Taxonomy" id="91625"/>
    <lineage>
        <taxon>Eukaryota</taxon>
        <taxon>Fungi</taxon>
        <taxon>Fungi incertae sedis</taxon>
        <taxon>Mucoromycota</taxon>
        <taxon>Mucoromycotina</taxon>
        <taxon>Umbelopsidomycetes</taxon>
        <taxon>Umbelopsidales</taxon>
        <taxon>Umbelopsidaceae</taxon>
        <taxon>Umbelopsis</taxon>
    </lineage>
</organism>
<dbReference type="Pfam" id="PF04193">
    <property type="entry name" value="PQ-loop"/>
    <property type="match status" value="2"/>
</dbReference>
<evidence type="ECO:0000256" key="8">
    <source>
        <dbReference type="SAM" id="Phobius"/>
    </source>
</evidence>
<sequence length="319" mass="36110">MHSSRKCLKSVGRDKRKETTDGSNHTVSQVIENYKRSSAESLSLPFLLIWLAGDISNLIGCILTDQLRFQKYLGIYFVSIDFTLLGQWIYYTRFNPSTNGVAIEEDSQSTYNYPDLEYQNKSDFPRPVTIPRNYNHLAANGEEQNPLLMISDDTFSPPYSASASPSKWYTLGQMEPRRSASPRIILSAIFMLSMRTKDALVLTSNVAPTTSGIDQLLVGRIFAWLCAFLYLASRLPQIFKNLQRKSVEGLSSALFIFAALGNLTYTASILLSPAMDYHQKVIEAIPYLLGSIGTLVFDVIIFTQFFWYRRRTIMNPIIA</sequence>